<protein>
    <submittedName>
        <fullName evidence="2">Uncharacterized protein</fullName>
    </submittedName>
</protein>
<evidence type="ECO:0000313" key="2">
    <source>
        <dbReference type="EMBL" id="ETI43252.1"/>
    </source>
</evidence>
<sequence length="64" mass="7048">MRGPDNTAPTTDTTSAYRHPRSPVILHVRKQAPRKLRSSSTSTDGWCCEAGGLLPQGTHPYKQE</sequence>
<comment type="caution">
    <text evidence="2">The sequence shown here is derived from an EMBL/GenBank/DDBJ whole genome shotgun (WGS) entry which is preliminary data.</text>
</comment>
<keyword evidence="3" id="KW-1185">Reference proteome</keyword>
<organism evidence="2 3">
    <name type="scientific">Phytophthora nicotianae P1569</name>
    <dbReference type="NCBI Taxonomy" id="1317065"/>
    <lineage>
        <taxon>Eukaryota</taxon>
        <taxon>Sar</taxon>
        <taxon>Stramenopiles</taxon>
        <taxon>Oomycota</taxon>
        <taxon>Peronosporomycetes</taxon>
        <taxon>Peronosporales</taxon>
        <taxon>Peronosporaceae</taxon>
        <taxon>Phytophthora</taxon>
    </lineage>
</organism>
<accession>V9EYU2</accession>
<evidence type="ECO:0000256" key="1">
    <source>
        <dbReference type="SAM" id="MobiDB-lite"/>
    </source>
</evidence>
<feature type="region of interest" description="Disordered" evidence="1">
    <location>
        <begin position="1"/>
        <end position="64"/>
    </location>
</feature>
<proteinExistence type="predicted"/>
<dbReference type="Proteomes" id="UP000018721">
    <property type="component" value="Unassembled WGS sequence"/>
</dbReference>
<dbReference type="EMBL" id="ANIZ01002005">
    <property type="protein sequence ID" value="ETI43252.1"/>
    <property type="molecule type" value="Genomic_DNA"/>
</dbReference>
<dbReference type="HOGENOM" id="CLU_2872511_0_0_1"/>
<evidence type="ECO:0000313" key="3">
    <source>
        <dbReference type="Proteomes" id="UP000018721"/>
    </source>
</evidence>
<dbReference type="AlphaFoldDB" id="V9EYU2"/>
<feature type="compositionally biased region" description="Basic residues" evidence="1">
    <location>
        <begin position="27"/>
        <end position="37"/>
    </location>
</feature>
<feature type="compositionally biased region" description="Polar residues" evidence="1">
    <location>
        <begin position="7"/>
        <end position="16"/>
    </location>
</feature>
<gene>
    <name evidence="2" type="ORF">F443_11701</name>
</gene>
<name>V9EYU2_PHYNI</name>
<reference evidence="2 3" key="1">
    <citation type="submission" date="2013-11" db="EMBL/GenBank/DDBJ databases">
        <title>The Genome Sequence of Phytophthora parasitica P1569.</title>
        <authorList>
            <consortium name="The Broad Institute Genomics Platform"/>
            <person name="Russ C."/>
            <person name="Tyler B."/>
            <person name="Panabieres F."/>
            <person name="Shan W."/>
            <person name="Tripathy S."/>
            <person name="Grunwald N."/>
            <person name="Machado M."/>
            <person name="Johnson C.S."/>
            <person name="Arredondo F."/>
            <person name="Hong C."/>
            <person name="Coffey M."/>
            <person name="Young S.K."/>
            <person name="Zeng Q."/>
            <person name="Gargeya S."/>
            <person name="Fitzgerald M."/>
            <person name="Abouelleil A."/>
            <person name="Alvarado L."/>
            <person name="Chapman S.B."/>
            <person name="Gainer-Dewar J."/>
            <person name="Goldberg J."/>
            <person name="Griggs A."/>
            <person name="Gujja S."/>
            <person name="Hansen M."/>
            <person name="Howarth C."/>
            <person name="Imamovic A."/>
            <person name="Ireland A."/>
            <person name="Larimer J."/>
            <person name="McCowan C."/>
            <person name="Murphy C."/>
            <person name="Pearson M."/>
            <person name="Poon T.W."/>
            <person name="Priest M."/>
            <person name="Roberts A."/>
            <person name="Saif S."/>
            <person name="Shea T."/>
            <person name="Sykes S."/>
            <person name="Wortman J."/>
            <person name="Nusbaum C."/>
            <person name="Birren B."/>
        </authorList>
    </citation>
    <scope>NUCLEOTIDE SEQUENCE [LARGE SCALE GENOMIC DNA]</scope>
    <source>
        <strain evidence="2 3">P1569</strain>
    </source>
</reference>